<keyword evidence="1" id="KW-1133">Transmembrane helix</keyword>
<evidence type="ECO:0000313" key="3">
    <source>
        <dbReference type="Proteomes" id="UP000035900"/>
    </source>
</evidence>
<protein>
    <submittedName>
        <fullName evidence="2">Uncharacterized protein</fullName>
    </submittedName>
</protein>
<name>A0A0J7LDP8_9FLAO</name>
<keyword evidence="3" id="KW-1185">Reference proteome</keyword>
<dbReference type="Proteomes" id="UP000035900">
    <property type="component" value="Unassembled WGS sequence"/>
</dbReference>
<feature type="transmembrane region" description="Helical" evidence="1">
    <location>
        <begin position="24"/>
        <end position="42"/>
    </location>
</feature>
<dbReference type="InterPro" id="IPR048136">
    <property type="entry name" value="STM3941-like"/>
</dbReference>
<feature type="non-terminal residue" evidence="2">
    <location>
        <position position="1"/>
    </location>
</feature>
<proteinExistence type="predicted"/>
<sequence length="185" mass="21451">PLCDILKKTALNLKYVNFYSNKQTSFVLLILSSLLVTGGFIARNSILNFEDNMFKSIVMILALMLFAFGVVLSLLLLFRKKPLLTITDERIIIYNIFTKPNIVEINNIKSFFIVNTIQRGITTNRQIYIELIMPTEKFRNSLYYKLINKINKPFANSQHAIQTNFLNIKQKDLLKILEKKLKNVA</sequence>
<reference evidence="2 3" key="1">
    <citation type="journal article" date="2004" name="Int. J. Syst. Evol. Microbiol.">
        <title>Kaistella koreensis gen. nov., sp. nov., a novel member of the Chryseobacterium-Bergeyella-Riemerella branch.</title>
        <authorList>
            <person name="Kim M.K."/>
            <person name="Im W.T."/>
            <person name="Shin Y.K."/>
            <person name="Lim J.H."/>
            <person name="Kim S.H."/>
            <person name="Lee B.C."/>
            <person name="Park M.Y."/>
            <person name="Lee K.Y."/>
            <person name="Lee S.T."/>
        </authorList>
    </citation>
    <scope>NUCLEOTIDE SEQUENCE [LARGE SCALE GENOMIC DNA]</scope>
    <source>
        <strain evidence="2 3">CCUG 49689</strain>
    </source>
</reference>
<accession>A0A0J7LDP8</accession>
<dbReference type="PATRIC" id="fig|1304281.5.peg.3242"/>
<feature type="transmembrane region" description="Helical" evidence="1">
    <location>
        <begin position="54"/>
        <end position="78"/>
    </location>
</feature>
<dbReference type="RefSeq" id="WP_048500836.1">
    <property type="nucleotide sequence ID" value="NZ_LFNG01000062.1"/>
</dbReference>
<gene>
    <name evidence="2" type="ORF">ACM44_14805</name>
</gene>
<evidence type="ECO:0000256" key="1">
    <source>
        <dbReference type="SAM" id="Phobius"/>
    </source>
</evidence>
<dbReference type="EMBL" id="LFNG01000062">
    <property type="protein sequence ID" value="KMQ67010.1"/>
    <property type="molecule type" value="Genomic_DNA"/>
</dbReference>
<keyword evidence="1" id="KW-0472">Membrane</keyword>
<keyword evidence="1" id="KW-0812">Transmembrane</keyword>
<organism evidence="2 3">
    <name type="scientific">Chryseobacterium koreense CCUG 49689</name>
    <dbReference type="NCBI Taxonomy" id="1304281"/>
    <lineage>
        <taxon>Bacteria</taxon>
        <taxon>Pseudomonadati</taxon>
        <taxon>Bacteroidota</taxon>
        <taxon>Flavobacteriia</taxon>
        <taxon>Flavobacteriales</taxon>
        <taxon>Weeksellaceae</taxon>
        <taxon>Chryseobacterium group</taxon>
        <taxon>Chryseobacterium</taxon>
    </lineage>
</organism>
<dbReference type="AlphaFoldDB" id="A0A0J7LDP8"/>
<dbReference type="NCBIfam" id="NF041635">
    <property type="entry name" value="STM3941_fam"/>
    <property type="match status" value="1"/>
</dbReference>
<comment type="caution">
    <text evidence="2">The sequence shown here is derived from an EMBL/GenBank/DDBJ whole genome shotgun (WGS) entry which is preliminary data.</text>
</comment>
<evidence type="ECO:0000313" key="2">
    <source>
        <dbReference type="EMBL" id="KMQ67010.1"/>
    </source>
</evidence>